<accession>A0A8H3L149</accession>
<feature type="region of interest" description="Disordered" evidence="1">
    <location>
        <begin position="1"/>
        <end position="24"/>
    </location>
</feature>
<evidence type="ECO:0000256" key="1">
    <source>
        <dbReference type="SAM" id="MobiDB-lite"/>
    </source>
</evidence>
<dbReference type="EMBL" id="BLAL01000027">
    <property type="protein sequence ID" value="GES76997.1"/>
    <property type="molecule type" value="Genomic_DNA"/>
</dbReference>
<name>A0A8H3L149_9GLOM</name>
<protein>
    <submittedName>
        <fullName evidence="3">Uncharacterized protein</fullName>
    </submittedName>
</protein>
<comment type="caution">
    <text evidence="3">The sequence shown here is derived from an EMBL/GenBank/DDBJ whole genome shotgun (WGS) entry which is preliminary data.</text>
</comment>
<evidence type="ECO:0000313" key="4">
    <source>
        <dbReference type="Proteomes" id="UP000615446"/>
    </source>
</evidence>
<feature type="transmembrane region" description="Helical" evidence="2">
    <location>
        <begin position="130"/>
        <end position="148"/>
    </location>
</feature>
<sequence>MERSQKDGQDMQMGSREKKSAYKSFHRVTKKRKISLSYNNTVAFGTWEKVSFEILLTTILHLFYDCTVKIIIIWKKLPPRAPRAAKVPTSAAAATAAANKDIPPVNGAATTAAVNPIPATMQLPVAHDDAVFFISLTLLICLVISALYSRIPSAFSPKEFLILSSCSFNNVASDLYNLIFLNNGLNDFNRSSLL</sequence>
<keyword evidence="2" id="KW-1133">Transmembrane helix</keyword>
<keyword evidence="2" id="KW-0812">Transmembrane</keyword>
<keyword evidence="2" id="KW-0472">Membrane</keyword>
<reference evidence="3" key="1">
    <citation type="submission" date="2019-10" db="EMBL/GenBank/DDBJ databases">
        <title>Conservation and host-specific expression of non-tandemly repeated heterogenous ribosome RNA gene in arbuscular mycorrhizal fungi.</title>
        <authorList>
            <person name="Maeda T."/>
            <person name="Kobayashi Y."/>
            <person name="Nakagawa T."/>
            <person name="Ezawa T."/>
            <person name="Yamaguchi K."/>
            <person name="Bino T."/>
            <person name="Nishimoto Y."/>
            <person name="Shigenobu S."/>
            <person name="Kawaguchi M."/>
        </authorList>
    </citation>
    <scope>NUCLEOTIDE SEQUENCE</scope>
    <source>
        <strain evidence="3">HR1</strain>
    </source>
</reference>
<dbReference type="Proteomes" id="UP000615446">
    <property type="component" value="Unassembled WGS sequence"/>
</dbReference>
<evidence type="ECO:0000313" key="3">
    <source>
        <dbReference type="EMBL" id="GES76997.1"/>
    </source>
</evidence>
<organism evidence="3 4">
    <name type="scientific">Rhizophagus clarus</name>
    <dbReference type="NCBI Taxonomy" id="94130"/>
    <lineage>
        <taxon>Eukaryota</taxon>
        <taxon>Fungi</taxon>
        <taxon>Fungi incertae sedis</taxon>
        <taxon>Mucoromycota</taxon>
        <taxon>Glomeromycotina</taxon>
        <taxon>Glomeromycetes</taxon>
        <taxon>Glomerales</taxon>
        <taxon>Glomeraceae</taxon>
        <taxon>Rhizophagus</taxon>
    </lineage>
</organism>
<gene>
    <name evidence="3" type="ORF">RCL2_000438500</name>
</gene>
<feature type="compositionally biased region" description="Basic and acidic residues" evidence="1">
    <location>
        <begin position="1"/>
        <end position="20"/>
    </location>
</feature>
<evidence type="ECO:0000256" key="2">
    <source>
        <dbReference type="SAM" id="Phobius"/>
    </source>
</evidence>
<proteinExistence type="predicted"/>
<dbReference type="AlphaFoldDB" id="A0A8H3L149"/>